<dbReference type="OrthoDB" id="5302359at2759"/>
<dbReference type="InterPro" id="IPR008927">
    <property type="entry name" value="6-PGluconate_DH-like_C_sf"/>
</dbReference>
<sequence length="886" mass="95848">MPILAEGELSGMPEPKQDQNRAWKGILRAALSTLRNNAQLKQSSRTARTIMDDDMNRELPPDTTVCVVPPSSLRLTPSLDGPSYRNGSFSAKAAHSVRYGLIPSCNGSDDPAALPIPNRSTATLSYPIPIEHQIQRLGGNAVSAFLSWRLQATNSCDVTLVWKSGFESVAQYGVSFKSKQFGNERFKPRHVVRSPEEASSRENAYDYVILCVKALPDVYDLAAVIESVVTPQHTCILVNTTNTLGVESHLEQRFPTNVVLSLVSGLEITQIGASEFEHTGSTEMWVGPASKNASIPASIQNDMAVALAITLGTGQVDCKVSKNIRQEQFEHMIGPIAFHPASVLFETPNHTQLLEKVGVRQMVSDVIDELIELAKAHGCSFPDNFREKTIETMTASSDTQSIMYQDFLSRRPMEVETYLGSPVKLATESSVRVPRIETLYAMLHHINVVNQTRPQKTETPPVLAQPPPRMSSVPPQAGPPPTRPPMNGAMRPSRTTSGMAMMPPMRRGPPPMGGPPRAPNGQAGRLPRDPSFEDSGLEEFSHLVLYDDLPDGAIPQNGGGPYPDAAGGSSSADIALRERELALRQRELQLREQEMQMRRGPPGPRRGPPPRAAPNFEDDDDDDYFDPLDTRMVPQIDPDNFDMMSVTSRRTRKAPSASQLRKNPELMASNGGGGGRPGSSFSRYFGGGPKNRASTRIMQDMPGMHENLLDNPMMMYSSNRYGAVDRKEMHVESRANSLTVSRAGDYGPGPYPPSRRTSQSPGTPFGGMGGRGMPRPLPPHDHPSFGPPNGMPQGRPSPPGGMPAPVPRYPPGQGNAVGPQQVEQNLGVSNSYPAKGSPNNRSLTGSASASAESGDSGASANIDSENSAHSSQTSLGGKQVPMMPVR</sequence>
<dbReference type="GO" id="GO:0005737">
    <property type="term" value="C:cytoplasm"/>
    <property type="evidence" value="ECO:0007669"/>
    <property type="project" value="TreeGrafter"/>
</dbReference>
<feature type="domain" description="Ketopantoate reductase N-terminal" evidence="2">
    <location>
        <begin position="137"/>
        <end position="290"/>
    </location>
</feature>
<evidence type="ECO:0000313" key="4">
    <source>
        <dbReference type="EMBL" id="GAD91637.1"/>
    </source>
</evidence>
<evidence type="ECO:0000259" key="2">
    <source>
        <dbReference type="Pfam" id="PF02558"/>
    </source>
</evidence>
<gene>
    <name evidence="4" type="ORF">PVAR5_0210</name>
</gene>
<evidence type="ECO:0000313" key="5">
    <source>
        <dbReference type="Proteomes" id="UP000018001"/>
    </source>
</evidence>
<dbReference type="Pfam" id="PF02558">
    <property type="entry name" value="ApbA"/>
    <property type="match status" value="1"/>
</dbReference>
<dbReference type="Gene3D" id="3.40.50.720">
    <property type="entry name" value="NAD(P)-binding Rossmann-like Domain"/>
    <property type="match status" value="1"/>
</dbReference>
<dbReference type="PANTHER" id="PTHR21708:SF25">
    <property type="entry name" value="PROTEIN PAM1-RELATED"/>
    <property type="match status" value="1"/>
</dbReference>
<dbReference type="HOGENOM" id="CLU_021479_0_0_1"/>
<dbReference type="Pfam" id="PF08546">
    <property type="entry name" value="ApbA_C"/>
    <property type="match status" value="1"/>
</dbReference>
<dbReference type="SUPFAM" id="SSF48179">
    <property type="entry name" value="6-phosphogluconate dehydrogenase C-terminal domain-like"/>
    <property type="match status" value="1"/>
</dbReference>
<dbReference type="InterPro" id="IPR013328">
    <property type="entry name" value="6PGD_dom2"/>
</dbReference>
<name>V5FSR8_BYSSN</name>
<reference evidence="5" key="1">
    <citation type="journal article" date="2014" name="Genome Announc.">
        <title>Draft genome sequence of the formaldehyde-resistant fungus Byssochlamys spectabilis No. 5 (anamorph Paecilomyces variotii No. 5) (NBRC109023).</title>
        <authorList>
            <person name="Oka T."/>
            <person name="Ekino K."/>
            <person name="Fukuda K."/>
            <person name="Nomura Y."/>
        </authorList>
    </citation>
    <scope>NUCLEOTIDE SEQUENCE [LARGE SCALE GENOMIC DNA]</scope>
    <source>
        <strain evidence="5">No. 5 / NBRC 109023</strain>
    </source>
</reference>
<feature type="region of interest" description="Disordered" evidence="1">
    <location>
        <begin position="650"/>
        <end position="691"/>
    </location>
</feature>
<feature type="compositionally biased region" description="Low complexity" evidence="1">
    <location>
        <begin position="845"/>
        <end position="860"/>
    </location>
</feature>
<comment type="caution">
    <text evidence="4">The sequence shown here is derived from an EMBL/GenBank/DDBJ whole genome shotgun (WGS) entry which is preliminary data.</text>
</comment>
<feature type="domain" description="Ketopantoate reductase C-terminal" evidence="3">
    <location>
        <begin position="323"/>
        <end position="446"/>
    </location>
</feature>
<dbReference type="AlphaFoldDB" id="V5FSR8"/>
<proteinExistence type="predicted"/>
<feature type="region of interest" description="Disordered" evidence="1">
    <location>
        <begin position="593"/>
        <end position="620"/>
    </location>
</feature>
<evidence type="ECO:0000259" key="3">
    <source>
        <dbReference type="Pfam" id="PF08546"/>
    </source>
</evidence>
<dbReference type="InterPro" id="IPR013752">
    <property type="entry name" value="KPA_reductase"/>
</dbReference>
<protein>
    <recommendedName>
        <fullName evidence="6">2-dehydropantoate 2-reductase</fullName>
    </recommendedName>
</protein>
<organism evidence="4 5">
    <name type="scientific">Byssochlamys spectabilis (strain No. 5 / NBRC 109023)</name>
    <name type="common">Paecilomyces variotii</name>
    <dbReference type="NCBI Taxonomy" id="1356009"/>
    <lineage>
        <taxon>Eukaryota</taxon>
        <taxon>Fungi</taxon>
        <taxon>Dikarya</taxon>
        <taxon>Ascomycota</taxon>
        <taxon>Pezizomycotina</taxon>
        <taxon>Eurotiomycetes</taxon>
        <taxon>Eurotiomycetidae</taxon>
        <taxon>Eurotiales</taxon>
        <taxon>Thermoascaceae</taxon>
        <taxon>Paecilomyces</taxon>
    </lineage>
</organism>
<feature type="region of interest" description="Disordered" evidence="1">
    <location>
        <begin position="732"/>
        <end position="886"/>
    </location>
</feature>
<dbReference type="InterPro" id="IPR051402">
    <property type="entry name" value="KPR-Related"/>
</dbReference>
<dbReference type="Proteomes" id="UP000018001">
    <property type="component" value="Unassembled WGS sequence"/>
</dbReference>
<dbReference type="PANTHER" id="PTHR21708">
    <property type="entry name" value="PROBABLE 2-DEHYDROPANTOATE 2-REDUCTASE"/>
    <property type="match status" value="1"/>
</dbReference>
<feature type="compositionally biased region" description="Polar residues" evidence="1">
    <location>
        <begin position="861"/>
        <end position="876"/>
    </location>
</feature>
<dbReference type="InParanoid" id="V5FSR8"/>
<dbReference type="EMBL" id="BAUL01000002">
    <property type="protein sequence ID" value="GAD91637.1"/>
    <property type="molecule type" value="Genomic_DNA"/>
</dbReference>
<dbReference type="FunFam" id="1.10.1040.10:FF:000017">
    <property type="entry name" value="2-dehydropantoate 2-reductase"/>
    <property type="match status" value="1"/>
</dbReference>
<feature type="compositionally biased region" description="Low complexity" evidence="1">
    <location>
        <begin position="562"/>
        <end position="572"/>
    </location>
</feature>
<evidence type="ECO:0000256" key="1">
    <source>
        <dbReference type="SAM" id="MobiDB-lite"/>
    </source>
</evidence>
<dbReference type="eggNOG" id="ENOG502QT3Z">
    <property type="taxonomic scope" value="Eukaryota"/>
</dbReference>
<feature type="compositionally biased region" description="Pro residues" evidence="1">
    <location>
        <begin position="601"/>
        <end position="612"/>
    </location>
</feature>
<feature type="region of interest" description="Disordered" evidence="1">
    <location>
        <begin position="551"/>
        <end position="572"/>
    </location>
</feature>
<evidence type="ECO:0008006" key="6">
    <source>
        <dbReference type="Google" id="ProtNLM"/>
    </source>
</evidence>
<dbReference type="FunFam" id="3.40.50.720:FF:000424">
    <property type="entry name" value="Meiotically up-regulated gene 72 protein"/>
    <property type="match status" value="1"/>
</dbReference>
<dbReference type="InterPro" id="IPR013332">
    <property type="entry name" value="KPR_N"/>
</dbReference>
<dbReference type="Gene3D" id="1.10.1040.10">
    <property type="entry name" value="N-(1-d-carboxylethyl)-l-norvaline Dehydrogenase, domain 2"/>
    <property type="match status" value="1"/>
</dbReference>
<accession>V5FSR8</accession>
<keyword evidence="5" id="KW-1185">Reference proteome</keyword>
<feature type="compositionally biased region" description="Pro residues" evidence="1">
    <location>
        <begin position="785"/>
        <end position="810"/>
    </location>
</feature>
<feature type="region of interest" description="Disordered" evidence="1">
    <location>
        <begin position="452"/>
        <end position="534"/>
    </location>
</feature>
<feature type="compositionally biased region" description="Pro residues" evidence="1">
    <location>
        <begin position="506"/>
        <end position="518"/>
    </location>
</feature>
<feature type="compositionally biased region" description="Polar residues" evidence="1">
    <location>
        <begin position="821"/>
        <end position="844"/>
    </location>
</feature>